<comment type="caution">
    <text evidence="1">The sequence shown here is derived from an EMBL/GenBank/DDBJ whole genome shotgun (WGS) entry which is preliminary data.</text>
</comment>
<accession>A0A2B7ZD08</accession>
<gene>
    <name evidence="1" type="ORF">GX50_06181</name>
</gene>
<sequence>MRKIFKIDCSDDLQGNRSTPSGVVELLEAALDAEDLRSMQPAQQARWQYQYTNAMCFASFASVAADFSFSHLAQIG</sequence>
<evidence type="ECO:0000313" key="1">
    <source>
        <dbReference type="EMBL" id="PGH31073.1"/>
    </source>
</evidence>
<protein>
    <submittedName>
        <fullName evidence="1">Uncharacterized protein</fullName>
    </submittedName>
</protein>
<organism evidence="1 2">
    <name type="scientific">[Emmonsia] crescens</name>
    <dbReference type="NCBI Taxonomy" id="73230"/>
    <lineage>
        <taxon>Eukaryota</taxon>
        <taxon>Fungi</taxon>
        <taxon>Dikarya</taxon>
        <taxon>Ascomycota</taxon>
        <taxon>Pezizomycotina</taxon>
        <taxon>Eurotiomycetes</taxon>
        <taxon>Eurotiomycetidae</taxon>
        <taxon>Onygenales</taxon>
        <taxon>Ajellomycetaceae</taxon>
        <taxon>Emergomyces</taxon>
    </lineage>
</organism>
<evidence type="ECO:0000313" key="2">
    <source>
        <dbReference type="Proteomes" id="UP000226031"/>
    </source>
</evidence>
<proteinExistence type="predicted"/>
<keyword evidence="2" id="KW-1185">Reference proteome</keyword>
<name>A0A2B7ZD08_9EURO</name>
<dbReference type="EMBL" id="PDND01000143">
    <property type="protein sequence ID" value="PGH31073.1"/>
    <property type="molecule type" value="Genomic_DNA"/>
</dbReference>
<dbReference type="AlphaFoldDB" id="A0A2B7ZD08"/>
<reference evidence="1 2" key="1">
    <citation type="submission" date="2017-10" db="EMBL/GenBank/DDBJ databases">
        <title>Comparative genomics in systemic dimorphic fungi from Ajellomycetaceae.</title>
        <authorList>
            <person name="Munoz J.F."/>
            <person name="Mcewen J.G."/>
            <person name="Clay O.K."/>
            <person name="Cuomo C.A."/>
        </authorList>
    </citation>
    <scope>NUCLEOTIDE SEQUENCE [LARGE SCALE GENOMIC DNA]</scope>
    <source>
        <strain evidence="1 2">UAMH4076</strain>
    </source>
</reference>
<dbReference type="Proteomes" id="UP000226031">
    <property type="component" value="Unassembled WGS sequence"/>
</dbReference>